<name>A0A1Y1UMK0_9TREE</name>
<evidence type="ECO:0000256" key="1">
    <source>
        <dbReference type="SAM" id="MobiDB-lite"/>
    </source>
</evidence>
<feature type="compositionally biased region" description="Polar residues" evidence="1">
    <location>
        <begin position="31"/>
        <end position="54"/>
    </location>
</feature>
<reference evidence="2 3" key="1">
    <citation type="submission" date="2017-03" db="EMBL/GenBank/DDBJ databases">
        <title>Widespread Adenine N6-methylation of Active Genes in Fungi.</title>
        <authorList>
            <consortium name="DOE Joint Genome Institute"/>
            <person name="Mondo S.J."/>
            <person name="Dannebaum R.O."/>
            <person name="Kuo R.C."/>
            <person name="Louie K.B."/>
            <person name="Bewick A.J."/>
            <person name="Labutti K."/>
            <person name="Haridas S."/>
            <person name="Kuo A."/>
            <person name="Salamov A."/>
            <person name="Ahrendt S.R."/>
            <person name="Lau R."/>
            <person name="Bowen B.P."/>
            <person name="Lipzen A."/>
            <person name="Sullivan W."/>
            <person name="Andreopoulos W.B."/>
            <person name="Clum A."/>
            <person name="Lindquist E."/>
            <person name="Daum C."/>
            <person name="Northen T.R."/>
            <person name="Ramamoorthy G."/>
            <person name="Schmitz R.J."/>
            <person name="Gryganskyi A."/>
            <person name="Culley D."/>
            <person name="Magnuson J."/>
            <person name="James T.Y."/>
            <person name="O'Malley M.A."/>
            <person name="Stajich J.E."/>
            <person name="Spatafora J.W."/>
            <person name="Visel A."/>
            <person name="Grigoriev I.V."/>
        </authorList>
    </citation>
    <scope>NUCLEOTIDE SEQUENCE [LARGE SCALE GENOMIC DNA]</scope>
    <source>
        <strain evidence="2 3">NRRL Y-17943</strain>
    </source>
</reference>
<keyword evidence="3" id="KW-1185">Reference proteome</keyword>
<organism evidence="2 3">
    <name type="scientific">Kockovaella imperatae</name>
    <dbReference type="NCBI Taxonomy" id="4999"/>
    <lineage>
        <taxon>Eukaryota</taxon>
        <taxon>Fungi</taxon>
        <taxon>Dikarya</taxon>
        <taxon>Basidiomycota</taxon>
        <taxon>Agaricomycotina</taxon>
        <taxon>Tremellomycetes</taxon>
        <taxon>Tremellales</taxon>
        <taxon>Cuniculitremaceae</taxon>
        <taxon>Kockovaella</taxon>
    </lineage>
</organism>
<gene>
    <name evidence="2" type="ORF">BD324DRAFT_650041</name>
</gene>
<accession>A0A1Y1UMK0</accession>
<feature type="region of interest" description="Disordered" evidence="1">
    <location>
        <begin position="1"/>
        <end position="54"/>
    </location>
</feature>
<dbReference type="GeneID" id="33559892"/>
<dbReference type="RefSeq" id="XP_021872618.1">
    <property type="nucleotide sequence ID" value="XM_022018083.1"/>
</dbReference>
<evidence type="ECO:0000313" key="3">
    <source>
        <dbReference type="Proteomes" id="UP000193218"/>
    </source>
</evidence>
<sequence length="224" mass="23833">MASQQVHESFELGNLDPDNSAGGSGGDSASENQALLQKRGSSTDIATGSEKQSSGFRQAIESFSNLFGSADQSKITVHRTRNGEVDVERLVHDLNSALPEGVSVQVHEEMTYRPPVTEATARGEQDGEAATADGTTLLDLFKDGAWTTWKLLRSVHSQDARDSWVFSAYDRGADCIYESGNPCVTLASLGASAGFFVCVPALICCPCVPCPDCCCGQCEDALQD</sequence>
<comment type="caution">
    <text evidence="2">The sequence shown here is derived from an EMBL/GenBank/DDBJ whole genome shotgun (WGS) entry which is preliminary data.</text>
</comment>
<dbReference type="EMBL" id="NBSH01000004">
    <property type="protein sequence ID" value="ORX38696.1"/>
    <property type="molecule type" value="Genomic_DNA"/>
</dbReference>
<protein>
    <submittedName>
        <fullName evidence="2">Uncharacterized protein</fullName>
    </submittedName>
</protein>
<dbReference type="AlphaFoldDB" id="A0A1Y1UMK0"/>
<dbReference type="Proteomes" id="UP000193218">
    <property type="component" value="Unassembled WGS sequence"/>
</dbReference>
<dbReference type="InParanoid" id="A0A1Y1UMK0"/>
<proteinExistence type="predicted"/>
<evidence type="ECO:0000313" key="2">
    <source>
        <dbReference type="EMBL" id="ORX38696.1"/>
    </source>
</evidence>